<sequence>MGLHAGVGCKLTTQTPLETRVIIGMTSHKNKRWRKPITDEVRVLYSSSTGFSQGTNSSSAGSLVSGGWPVFLHHVVVFSSCQLSCKFDTVPVF</sequence>
<proteinExistence type="predicted"/>
<dbReference type="EMBL" id="JADGMS010000002">
    <property type="protein sequence ID" value="KAF9687379.1"/>
    <property type="molecule type" value="Genomic_DNA"/>
</dbReference>
<comment type="caution">
    <text evidence="1">The sequence shown here is derived from an EMBL/GenBank/DDBJ whole genome shotgun (WGS) entry which is preliminary data.</text>
</comment>
<organism evidence="1 2">
    <name type="scientific">Salix dunnii</name>
    <dbReference type="NCBI Taxonomy" id="1413687"/>
    <lineage>
        <taxon>Eukaryota</taxon>
        <taxon>Viridiplantae</taxon>
        <taxon>Streptophyta</taxon>
        <taxon>Embryophyta</taxon>
        <taxon>Tracheophyta</taxon>
        <taxon>Spermatophyta</taxon>
        <taxon>Magnoliopsida</taxon>
        <taxon>eudicotyledons</taxon>
        <taxon>Gunneridae</taxon>
        <taxon>Pentapetalae</taxon>
        <taxon>rosids</taxon>
        <taxon>fabids</taxon>
        <taxon>Malpighiales</taxon>
        <taxon>Salicaceae</taxon>
        <taxon>Saliceae</taxon>
        <taxon>Salix</taxon>
    </lineage>
</organism>
<protein>
    <submittedName>
        <fullName evidence="1">Uncharacterized protein</fullName>
    </submittedName>
</protein>
<keyword evidence="2" id="KW-1185">Reference proteome</keyword>
<reference evidence="1 2" key="1">
    <citation type="submission" date="2020-10" db="EMBL/GenBank/DDBJ databases">
        <title>Plant Genome Project.</title>
        <authorList>
            <person name="Zhang R.-G."/>
        </authorList>
    </citation>
    <scope>NUCLEOTIDE SEQUENCE [LARGE SCALE GENOMIC DNA]</scope>
    <source>
        <strain evidence="1">FAFU-HL-1</strain>
        <tissue evidence="1">Leaf</tissue>
    </source>
</reference>
<evidence type="ECO:0000313" key="2">
    <source>
        <dbReference type="Proteomes" id="UP000657918"/>
    </source>
</evidence>
<accession>A0A835N730</accession>
<gene>
    <name evidence="1" type="ORF">SADUNF_Sadunf02G0087400</name>
</gene>
<evidence type="ECO:0000313" key="1">
    <source>
        <dbReference type="EMBL" id="KAF9687379.1"/>
    </source>
</evidence>
<dbReference type="AlphaFoldDB" id="A0A835N730"/>
<name>A0A835N730_9ROSI</name>
<dbReference type="Proteomes" id="UP000657918">
    <property type="component" value="Unassembled WGS sequence"/>
</dbReference>